<dbReference type="EMBL" id="CM007892">
    <property type="protein sequence ID" value="OTG32326.1"/>
    <property type="molecule type" value="Genomic_DNA"/>
</dbReference>
<sequence>MTYSDGTSSKHTIDDIDASNFILSWTFFEGDALMGIINTATHHMKFIPSPNGGSVFKQTFVIRYKGDAKQMDDVINITKEAIKNTFKKMESYAIAHPEVY</sequence>
<feature type="domain" description="Bet v I/Major latex protein" evidence="2">
    <location>
        <begin position="7"/>
        <end position="93"/>
    </location>
</feature>
<comment type="similarity">
    <text evidence="1">Belongs to the BetVI family.</text>
</comment>
<dbReference type="PANTHER" id="PTHR31213">
    <property type="entry name" value="OS08G0374000 PROTEIN-RELATED"/>
    <property type="match status" value="1"/>
</dbReference>
<dbReference type="Pfam" id="PF00407">
    <property type="entry name" value="Bet_v_1"/>
    <property type="match status" value="1"/>
</dbReference>
<gene>
    <name evidence="4" type="ORF">HannXRQ_Chr03g0085401</name>
    <name evidence="5" type="ORF">HannXRQ_Chr03g0085441</name>
    <name evidence="3" type="ORF">HanXRQr2_Chr03g0126561</name>
</gene>
<reference evidence="3 6" key="1">
    <citation type="journal article" date="2017" name="Nature">
        <title>The sunflower genome provides insights into oil metabolism, flowering and Asterid evolution.</title>
        <authorList>
            <person name="Badouin H."/>
            <person name="Gouzy J."/>
            <person name="Grassa C.J."/>
            <person name="Murat F."/>
            <person name="Staton S.E."/>
            <person name="Cottret L."/>
            <person name="Lelandais-Briere C."/>
            <person name="Owens G.L."/>
            <person name="Carrere S."/>
            <person name="Mayjonade B."/>
            <person name="Legrand L."/>
            <person name="Gill N."/>
            <person name="Kane N.C."/>
            <person name="Bowers J.E."/>
            <person name="Hubner S."/>
            <person name="Bellec A."/>
            <person name="Berard A."/>
            <person name="Berges H."/>
            <person name="Blanchet N."/>
            <person name="Boniface M.C."/>
            <person name="Brunel D."/>
            <person name="Catrice O."/>
            <person name="Chaidir N."/>
            <person name="Claudel C."/>
            <person name="Donnadieu C."/>
            <person name="Faraut T."/>
            <person name="Fievet G."/>
            <person name="Helmstetter N."/>
            <person name="King M."/>
            <person name="Knapp S.J."/>
            <person name="Lai Z."/>
            <person name="Le Paslier M.C."/>
            <person name="Lippi Y."/>
            <person name="Lorenzon L."/>
            <person name="Mandel J.R."/>
            <person name="Marage G."/>
            <person name="Marchand G."/>
            <person name="Marquand E."/>
            <person name="Bret-Mestries E."/>
            <person name="Morien E."/>
            <person name="Nambeesan S."/>
            <person name="Nguyen T."/>
            <person name="Pegot-Espagnet P."/>
            <person name="Pouilly N."/>
            <person name="Raftis F."/>
            <person name="Sallet E."/>
            <person name="Schiex T."/>
            <person name="Thomas J."/>
            <person name="Vandecasteele C."/>
            <person name="Vares D."/>
            <person name="Vear F."/>
            <person name="Vautrin S."/>
            <person name="Crespi M."/>
            <person name="Mangin B."/>
            <person name="Burke J.M."/>
            <person name="Salse J."/>
            <person name="Munos S."/>
            <person name="Vincourt P."/>
            <person name="Rieseberg L.H."/>
            <person name="Langlade N.B."/>
        </authorList>
    </citation>
    <scope>NUCLEOTIDE SEQUENCE [LARGE SCALE GENOMIC DNA]</scope>
    <source>
        <strain evidence="6">cv. SF193</strain>
        <tissue evidence="3">Leaves</tissue>
    </source>
</reference>
<keyword evidence="6" id="KW-1185">Reference proteome</keyword>
<dbReference type="AlphaFoldDB" id="A0A251VB01"/>
<evidence type="ECO:0000259" key="2">
    <source>
        <dbReference type="Pfam" id="PF00407"/>
    </source>
</evidence>
<dbReference type="InterPro" id="IPR000916">
    <property type="entry name" value="Bet_v_I/MLP"/>
</dbReference>
<dbReference type="GO" id="GO:0009738">
    <property type="term" value="P:abscisic acid-activated signaling pathway"/>
    <property type="evidence" value="ECO:0000318"/>
    <property type="project" value="GO_Central"/>
</dbReference>
<dbReference type="EMBL" id="MNCJ02000318">
    <property type="protein sequence ID" value="KAF5815748.1"/>
    <property type="molecule type" value="Genomic_DNA"/>
</dbReference>
<dbReference type="InterPro" id="IPR024949">
    <property type="entry name" value="Bet_v_I_allergen"/>
</dbReference>
<accession>A0A251VB01</accession>
<dbReference type="PRINTS" id="PR00634">
    <property type="entry name" value="BETALLERGEN"/>
</dbReference>
<dbReference type="Gene3D" id="3.30.530.20">
    <property type="match status" value="1"/>
</dbReference>
<dbReference type="GO" id="GO:0038023">
    <property type="term" value="F:signaling receptor activity"/>
    <property type="evidence" value="ECO:0000318"/>
    <property type="project" value="GO_Central"/>
</dbReference>
<dbReference type="GO" id="GO:0006952">
    <property type="term" value="P:defense response"/>
    <property type="evidence" value="ECO:0007669"/>
    <property type="project" value="InterPro"/>
</dbReference>
<dbReference type="PANTHER" id="PTHR31213:SF208">
    <property type="entry name" value="START-LIKE DOMAIN, BET V I TYPE ALLERGEN-RELATED"/>
    <property type="match status" value="1"/>
</dbReference>
<evidence type="ECO:0000256" key="1">
    <source>
        <dbReference type="ARBA" id="ARBA00009744"/>
    </source>
</evidence>
<dbReference type="EMBL" id="CM007892">
    <property type="protein sequence ID" value="OTG32330.1"/>
    <property type="molecule type" value="Genomic_DNA"/>
</dbReference>
<dbReference type="GO" id="GO:0005737">
    <property type="term" value="C:cytoplasm"/>
    <property type="evidence" value="ECO:0000318"/>
    <property type="project" value="GO_Central"/>
</dbReference>
<dbReference type="SUPFAM" id="SSF55961">
    <property type="entry name" value="Bet v1-like"/>
    <property type="match status" value="1"/>
</dbReference>
<dbReference type="GO" id="GO:0005634">
    <property type="term" value="C:nucleus"/>
    <property type="evidence" value="ECO:0000318"/>
    <property type="project" value="GO_Central"/>
</dbReference>
<dbReference type="Gramene" id="mRNA:HanXRQr2_Chr03g0126561">
    <property type="protein sequence ID" value="mRNA:HanXRQr2_Chr03g0126561"/>
    <property type="gene ID" value="HanXRQr2_Chr03g0126561"/>
</dbReference>
<dbReference type="GO" id="GO:0010427">
    <property type="term" value="F:abscisic acid binding"/>
    <property type="evidence" value="ECO:0000318"/>
    <property type="project" value="GO_Central"/>
</dbReference>
<evidence type="ECO:0000313" key="3">
    <source>
        <dbReference type="EMBL" id="KAF5815748.1"/>
    </source>
</evidence>
<name>A0A251VB01_HELAN</name>
<dbReference type="GO" id="GO:0004864">
    <property type="term" value="F:protein phosphatase inhibitor activity"/>
    <property type="evidence" value="ECO:0000318"/>
    <property type="project" value="GO_Central"/>
</dbReference>
<organism evidence="4 6">
    <name type="scientific">Helianthus annuus</name>
    <name type="common">Common sunflower</name>
    <dbReference type="NCBI Taxonomy" id="4232"/>
    <lineage>
        <taxon>Eukaryota</taxon>
        <taxon>Viridiplantae</taxon>
        <taxon>Streptophyta</taxon>
        <taxon>Embryophyta</taxon>
        <taxon>Tracheophyta</taxon>
        <taxon>Spermatophyta</taxon>
        <taxon>Magnoliopsida</taxon>
        <taxon>eudicotyledons</taxon>
        <taxon>Gunneridae</taxon>
        <taxon>Pentapetalae</taxon>
        <taxon>asterids</taxon>
        <taxon>campanulids</taxon>
        <taxon>Asterales</taxon>
        <taxon>Asteraceae</taxon>
        <taxon>Asteroideae</taxon>
        <taxon>Heliantheae alliance</taxon>
        <taxon>Heliantheae</taxon>
        <taxon>Helianthus</taxon>
    </lineage>
</organism>
<reference evidence="3" key="3">
    <citation type="submission" date="2020-06" db="EMBL/GenBank/DDBJ databases">
        <title>Helianthus annuus Genome sequencing and assembly Release 2.</title>
        <authorList>
            <person name="Gouzy J."/>
            <person name="Langlade N."/>
            <person name="Munos S."/>
        </authorList>
    </citation>
    <scope>NUCLEOTIDE SEQUENCE</scope>
    <source>
        <tissue evidence="3">Leaves</tissue>
    </source>
</reference>
<proteinExistence type="inferred from homology"/>
<protein>
    <submittedName>
        <fullName evidence="3">Bet v I/Major latex protein</fullName>
    </submittedName>
    <submittedName>
        <fullName evidence="4">Putative START-like domain, Bet v I type allergen</fullName>
    </submittedName>
</protein>
<evidence type="ECO:0000313" key="6">
    <source>
        <dbReference type="Proteomes" id="UP000215914"/>
    </source>
</evidence>
<dbReference type="InterPro" id="IPR023393">
    <property type="entry name" value="START-like_dom_sf"/>
</dbReference>
<reference evidence="4" key="2">
    <citation type="submission" date="2017-02" db="EMBL/GenBank/DDBJ databases">
        <title>Sunflower complete genome.</title>
        <authorList>
            <person name="Langlade N."/>
            <person name="Munos S."/>
        </authorList>
    </citation>
    <scope>NUCLEOTIDE SEQUENCE [LARGE SCALE GENOMIC DNA]</scope>
    <source>
        <tissue evidence="4">Leaves</tissue>
    </source>
</reference>
<dbReference type="InterPro" id="IPR050279">
    <property type="entry name" value="Plant_def-hormone_signal"/>
</dbReference>
<dbReference type="OMA" id="DSATHHI"/>
<dbReference type="Proteomes" id="UP000215914">
    <property type="component" value="Chromosome 3"/>
</dbReference>
<evidence type="ECO:0000313" key="4">
    <source>
        <dbReference type="EMBL" id="OTG32326.1"/>
    </source>
</evidence>
<evidence type="ECO:0000313" key="5">
    <source>
        <dbReference type="EMBL" id="OTG32330.1"/>
    </source>
</evidence>